<dbReference type="OrthoDB" id="9803231at2"/>
<dbReference type="Pfam" id="PF00665">
    <property type="entry name" value="rve"/>
    <property type="match status" value="1"/>
</dbReference>
<dbReference type="PANTHER" id="PTHR10948:SF23">
    <property type="entry name" value="TRANSPOSASE INSI FOR INSERTION SEQUENCE ELEMENT IS30A-RELATED"/>
    <property type="match status" value="1"/>
</dbReference>
<evidence type="ECO:0000313" key="3">
    <source>
        <dbReference type="EMBL" id="TDE38259.1"/>
    </source>
</evidence>
<dbReference type="InterPro" id="IPR053392">
    <property type="entry name" value="Transposase_IS30-like"/>
</dbReference>
<dbReference type="NCBIfam" id="NF033563">
    <property type="entry name" value="transpos_IS30"/>
    <property type="match status" value="1"/>
</dbReference>
<dbReference type="InterPro" id="IPR051917">
    <property type="entry name" value="Transposase-Integrase"/>
</dbReference>
<keyword evidence="4" id="KW-1185">Reference proteome</keyword>
<organism evidence="3 4">
    <name type="scientific">Antarcticimicrobium sediminis</name>
    <dbReference type="NCBI Taxonomy" id="2546227"/>
    <lineage>
        <taxon>Bacteria</taxon>
        <taxon>Pseudomonadati</taxon>
        <taxon>Pseudomonadota</taxon>
        <taxon>Alphaproteobacteria</taxon>
        <taxon>Rhodobacterales</taxon>
        <taxon>Paracoccaceae</taxon>
        <taxon>Antarcticimicrobium</taxon>
    </lineage>
</organism>
<dbReference type="PROSITE" id="PS50994">
    <property type="entry name" value="INTEGRASE"/>
    <property type="match status" value="1"/>
</dbReference>
<name>A0A4R5ETQ3_9RHOB</name>
<reference evidence="3 4" key="1">
    <citation type="submission" date="2019-03" db="EMBL/GenBank/DDBJ databases">
        <authorList>
            <person name="Zhang S."/>
        </authorList>
    </citation>
    <scope>NUCLEOTIDE SEQUENCE [LARGE SCALE GENOMIC DNA]</scope>
    <source>
        <strain evidence="3 4">S4J41</strain>
    </source>
</reference>
<accession>A0A4R5ETQ3</accession>
<dbReference type="InterPro" id="IPR036397">
    <property type="entry name" value="RNaseH_sf"/>
</dbReference>
<dbReference type="EMBL" id="SMFP01000005">
    <property type="protein sequence ID" value="TDE38259.1"/>
    <property type="molecule type" value="Genomic_DNA"/>
</dbReference>
<dbReference type="GO" id="GO:0032196">
    <property type="term" value="P:transposition"/>
    <property type="evidence" value="ECO:0007669"/>
    <property type="project" value="TreeGrafter"/>
</dbReference>
<dbReference type="Proteomes" id="UP000294662">
    <property type="component" value="Unassembled WGS sequence"/>
</dbReference>
<evidence type="ECO:0000256" key="1">
    <source>
        <dbReference type="ARBA" id="ARBA00023172"/>
    </source>
</evidence>
<dbReference type="GO" id="GO:0005829">
    <property type="term" value="C:cytosol"/>
    <property type="evidence" value="ECO:0007669"/>
    <property type="project" value="TreeGrafter"/>
</dbReference>
<dbReference type="GO" id="GO:0015074">
    <property type="term" value="P:DNA integration"/>
    <property type="evidence" value="ECO:0007669"/>
    <property type="project" value="InterPro"/>
</dbReference>
<dbReference type="InterPro" id="IPR001584">
    <property type="entry name" value="Integrase_cat-core"/>
</dbReference>
<dbReference type="Gene3D" id="3.30.420.10">
    <property type="entry name" value="Ribonuclease H-like superfamily/Ribonuclease H"/>
    <property type="match status" value="1"/>
</dbReference>
<dbReference type="InterPro" id="IPR025246">
    <property type="entry name" value="IS30-like_HTH"/>
</dbReference>
<keyword evidence="1" id="KW-0233">DNA recombination</keyword>
<sequence>MGRRYPHLSLEERRKIAKWRDANILVPEIADRLGRAPSTIYRELKRNFYDDKELPELNGYYALNAQDMYEKRRALHRKMIMHPELKTAIEDRLKAGWSPEQIAGRMRLERHPIRVSHETIYRFAYSKDGRAEQFYRHLPEHRRRRRPRGHRRHNRTHIFDAQSLSHRPERIAERAEFGHWECDLMMFRKEHGKINVTSLVERVSRYAVVMRNEDRQSKPIMEALIRGLAPLPAGARQSITFDRGTEFSAWRRLKAGIGADAWFCDPQAPYQKGTVENTNNRLRKYLPRSTEPTALTNRYLRSICQRLNSTPRKCLGYHTPAEVFESKLMEIRNRLE</sequence>
<protein>
    <submittedName>
        <fullName evidence="3">IS30 family transposase</fullName>
    </submittedName>
</protein>
<dbReference type="GO" id="GO:0003676">
    <property type="term" value="F:nucleic acid binding"/>
    <property type="evidence" value="ECO:0007669"/>
    <property type="project" value="InterPro"/>
</dbReference>
<dbReference type="InterPro" id="IPR012337">
    <property type="entry name" value="RNaseH-like_sf"/>
</dbReference>
<dbReference type="Pfam" id="PF13936">
    <property type="entry name" value="HTH_38"/>
    <property type="match status" value="1"/>
</dbReference>
<feature type="domain" description="Integrase catalytic" evidence="2">
    <location>
        <begin position="164"/>
        <end position="328"/>
    </location>
</feature>
<dbReference type="GO" id="GO:0004803">
    <property type="term" value="F:transposase activity"/>
    <property type="evidence" value="ECO:0007669"/>
    <property type="project" value="TreeGrafter"/>
</dbReference>
<evidence type="ECO:0000259" key="2">
    <source>
        <dbReference type="PROSITE" id="PS50994"/>
    </source>
</evidence>
<proteinExistence type="predicted"/>
<dbReference type="AlphaFoldDB" id="A0A4R5ETQ3"/>
<dbReference type="RefSeq" id="WP_132828568.1">
    <property type="nucleotide sequence ID" value="NZ_SMFP01000005.1"/>
</dbReference>
<dbReference type="GO" id="GO:0006310">
    <property type="term" value="P:DNA recombination"/>
    <property type="evidence" value="ECO:0007669"/>
    <property type="project" value="UniProtKB-KW"/>
</dbReference>
<dbReference type="SUPFAM" id="SSF53098">
    <property type="entry name" value="Ribonuclease H-like"/>
    <property type="match status" value="1"/>
</dbReference>
<dbReference type="PANTHER" id="PTHR10948">
    <property type="entry name" value="TRANSPOSASE"/>
    <property type="match status" value="1"/>
</dbReference>
<evidence type="ECO:0000313" key="4">
    <source>
        <dbReference type="Proteomes" id="UP000294662"/>
    </source>
</evidence>
<gene>
    <name evidence="3" type="ORF">E1B25_09015</name>
</gene>
<comment type="caution">
    <text evidence="3">The sequence shown here is derived from an EMBL/GenBank/DDBJ whole genome shotgun (WGS) entry which is preliminary data.</text>
</comment>